<dbReference type="SUPFAM" id="SSF53098">
    <property type="entry name" value="Ribonuclease H-like"/>
    <property type="match status" value="1"/>
</dbReference>
<dbReference type="GO" id="GO:0046983">
    <property type="term" value="F:protein dimerization activity"/>
    <property type="evidence" value="ECO:0007669"/>
    <property type="project" value="InterPro"/>
</dbReference>
<keyword evidence="5" id="KW-1185">Reference proteome</keyword>
<accession>A0A8J9Y759</accession>
<evidence type="ECO:0000256" key="2">
    <source>
        <dbReference type="SAM" id="MobiDB-lite"/>
    </source>
</evidence>
<feature type="coiled-coil region" evidence="1">
    <location>
        <begin position="301"/>
        <end position="328"/>
    </location>
</feature>
<evidence type="ECO:0000313" key="5">
    <source>
        <dbReference type="Proteomes" id="UP000838878"/>
    </source>
</evidence>
<feature type="coiled-coil region" evidence="1">
    <location>
        <begin position="66"/>
        <end position="93"/>
    </location>
</feature>
<feature type="domain" description="HAT C-terminal dimerisation" evidence="3">
    <location>
        <begin position="433"/>
        <end position="514"/>
    </location>
</feature>
<organism evidence="4 5">
    <name type="scientific">Brenthis ino</name>
    <name type="common">lesser marbled fritillary</name>
    <dbReference type="NCBI Taxonomy" id="405034"/>
    <lineage>
        <taxon>Eukaryota</taxon>
        <taxon>Metazoa</taxon>
        <taxon>Ecdysozoa</taxon>
        <taxon>Arthropoda</taxon>
        <taxon>Hexapoda</taxon>
        <taxon>Insecta</taxon>
        <taxon>Pterygota</taxon>
        <taxon>Neoptera</taxon>
        <taxon>Endopterygota</taxon>
        <taxon>Lepidoptera</taxon>
        <taxon>Glossata</taxon>
        <taxon>Ditrysia</taxon>
        <taxon>Papilionoidea</taxon>
        <taxon>Nymphalidae</taxon>
        <taxon>Heliconiinae</taxon>
        <taxon>Argynnini</taxon>
        <taxon>Brenthis</taxon>
    </lineage>
</organism>
<keyword evidence="1" id="KW-0175">Coiled coil</keyword>
<feature type="region of interest" description="Disordered" evidence="2">
    <location>
        <begin position="1"/>
        <end position="21"/>
    </location>
</feature>
<dbReference type="PANTHER" id="PTHR46289">
    <property type="entry name" value="52 KDA REPRESSOR OF THE INHIBITOR OF THE PROTEIN KINASE-LIKE PROTEIN-RELATED"/>
    <property type="match status" value="1"/>
</dbReference>
<evidence type="ECO:0000256" key="1">
    <source>
        <dbReference type="SAM" id="Coils"/>
    </source>
</evidence>
<feature type="non-terminal residue" evidence="4">
    <location>
        <position position="541"/>
    </location>
</feature>
<feature type="compositionally biased region" description="Basic and acidic residues" evidence="2">
    <location>
        <begin position="8"/>
        <end position="21"/>
    </location>
</feature>
<protein>
    <recommendedName>
        <fullName evidence="3">HAT C-terminal dimerisation domain-containing protein</fullName>
    </recommendedName>
</protein>
<dbReference type="OrthoDB" id="6598476at2759"/>
<dbReference type="InterPro" id="IPR008906">
    <property type="entry name" value="HATC_C_dom"/>
</dbReference>
<proteinExistence type="predicted"/>
<dbReference type="InterPro" id="IPR012337">
    <property type="entry name" value="RNaseH-like_sf"/>
</dbReference>
<dbReference type="Proteomes" id="UP000838878">
    <property type="component" value="Chromosome 11"/>
</dbReference>
<dbReference type="InterPro" id="IPR052958">
    <property type="entry name" value="IFN-induced_PKR_regulator"/>
</dbReference>
<dbReference type="Pfam" id="PF05699">
    <property type="entry name" value="Dimer_Tnp_hAT"/>
    <property type="match status" value="1"/>
</dbReference>
<dbReference type="EMBL" id="OV170231">
    <property type="protein sequence ID" value="CAH0715966.1"/>
    <property type="molecule type" value="Genomic_DNA"/>
</dbReference>
<gene>
    <name evidence="4" type="ORF">BINO364_LOCUS2820</name>
</gene>
<evidence type="ECO:0000259" key="3">
    <source>
        <dbReference type="Pfam" id="PF05699"/>
    </source>
</evidence>
<name>A0A8J9Y759_9NEOP</name>
<sequence length="541" mass="63461">MSARKYKSGAEKRKLQFSREQERNKCAKIETFFKSEHINANEIAINPLKNVKEGILCEENLTDGSKKSQNEEKNTSDENMQDFENQKKNTNDENVQYLDFQQPSGSSENEIGVQQKGGNTDTEVERNLENIKFEFEKYVDVGLWPDLLNNDFINFVLSHEMTDFQNKDPKNIYSASMKKYKEQNRSFSNRWELLNRETKLKFTLKSLSQTRWSCHFDAVRALKSNYDGIMKILNSFGENDDEKVDFRKEARNLFNKLAKLETAILIVFWEEILERFNVVNKKVQSPGLDIGEGNKLIVSLKEFVKNIRQQSDQKLKEYEEKAKKLSTSVGTDYSDINKRRITLKFSDKSTDKVSVNCAEKFKRDTLNVALDKMIMDLNNRSQAYETYSKKFKFLMDLQDKNQEHIDLESVRNIIDYYPNDVDEHLVNECIQLKSYLLQSKTESYTSCSEIFWLIYEKKLVDVFPNCYTILKIFLTMPITSCEAERSFSRMSYIENKYRTTMSNYRLNHLSVLSINCDLTKDLQCDDQIKEFAAQKCRKVAL</sequence>
<reference evidence="4" key="1">
    <citation type="submission" date="2021-12" db="EMBL/GenBank/DDBJ databases">
        <authorList>
            <person name="Martin H S."/>
        </authorList>
    </citation>
    <scope>NUCLEOTIDE SEQUENCE</scope>
</reference>
<evidence type="ECO:0000313" key="4">
    <source>
        <dbReference type="EMBL" id="CAH0715966.1"/>
    </source>
</evidence>
<dbReference type="AlphaFoldDB" id="A0A8J9Y759"/>
<feature type="region of interest" description="Disordered" evidence="2">
    <location>
        <begin position="102"/>
        <end position="121"/>
    </location>
</feature>
<dbReference type="PANTHER" id="PTHR46289:SF17">
    <property type="entry name" value="HAT C-TERMINAL DIMERISATION DOMAIN-CONTAINING PROTEIN"/>
    <property type="match status" value="1"/>
</dbReference>